<dbReference type="RefSeq" id="WP_128360286.1">
    <property type="nucleotide sequence ID" value="NZ_CP053840.1"/>
</dbReference>
<gene>
    <name evidence="3" type="ORF">AVENP_0938</name>
</gene>
<keyword evidence="1" id="KW-0472">Membrane</keyword>
<dbReference type="AlphaFoldDB" id="A0AAE7B9Y6"/>
<reference evidence="3 4" key="1">
    <citation type="submission" date="2020-05" db="EMBL/GenBank/DDBJ databases">
        <title>Complete genome sequencing of Campylobacter and Arcobacter type strains.</title>
        <authorList>
            <person name="Miller W.G."/>
            <person name="Yee E."/>
        </authorList>
    </citation>
    <scope>NUCLEOTIDE SEQUENCE [LARGE SCALE GENOMIC DNA]</scope>
    <source>
        <strain evidence="3 4">LMG 26156</strain>
    </source>
</reference>
<feature type="transmembrane region" description="Helical" evidence="1">
    <location>
        <begin position="194"/>
        <end position="215"/>
    </location>
</feature>
<feature type="transmembrane region" description="Helical" evidence="1">
    <location>
        <begin position="283"/>
        <end position="304"/>
    </location>
</feature>
<feature type="transmembrane region" description="Helical" evidence="1">
    <location>
        <begin position="141"/>
        <end position="161"/>
    </location>
</feature>
<feature type="domain" description="Acyltransferase 3" evidence="2">
    <location>
        <begin position="5"/>
        <end position="324"/>
    </location>
</feature>
<feature type="transmembrane region" description="Helical" evidence="1">
    <location>
        <begin position="166"/>
        <end position="182"/>
    </location>
</feature>
<evidence type="ECO:0000256" key="1">
    <source>
        <dbReference type="SAM" id="Phobius"/>
    </source>
</evidence>
<dbReference type="PANTHER" id="PTHR23028:SF53">
    <property type="entry name" value="ACYL_TRANSF_3 DOMAIN-CONTAINING PROTEIN"/>
    <property type="match status" value="1"/>
</dbReference>
<dbReference type="PANTHER" id="PTHR23028">
    <property type="entry name" value="ACETYLTRANSFERASE"/>
    <property type="match status" value="1"/>
</dbReference>
<feature type="transmembrane region" description="Helical" evidence="1">
    <location>
        <begin position="87"/>
        <end position="106"/>
    </location>
</feature>
<feature type="transmembrane region" description="Helical" evidence="1">
    <location>
        <begin position="227"/>
        <end position="244"/>
    </location>
</feature>
<organism evidence="3 4">
    <name type="scientific">Arcobacter venerupis</name>
    <dbReference type="NCBI Taxonomy" id="1054033"/>
    <lineage>
        <taxon>Bacteria</taxon>
        <taxon>Pseudomonadati</taxon>
        <taxon>Campylobacterota</taxon>
        <taxon>Epsilonproteobacteria</taxon>
        <taxon>Campylobacterales</taxon>
        <taxon>Arcobacteraceae</taxon>
        <taxon>Arcobacter</taxon>
    </lineage>
</organism>
<accession>A0AAE7B9Y6</accession>
<sequence>MKKNNFDLLRLIAALQVVLMHTTKHVLLEHNYNLNVFWASVIKILSYIEGVPIFFLISGFLITMSYDRNSNLRDYIQNRFLRIFPGLYLNIFLGVIILYYFGYLHLNLEFFSWLIAQLTIVQFYNAEMFRGFGVGVINGSLWTISVELSFYIILPILFILFKKQKVFFIIISLVSFFIWNYDLNNTKDVFINKLVHVSILPYIFLFIIGICFYKFFNKVKIYIENKFVLWCIPFIVFNSVIYYFSIEANFFINILKWFIFSFLIFSFVFSFKNLSYKILYGNDYTYGIYIYHMLVINILVHLNFVAEIKYFVIAIVLSIILGIFSWHFIEKPMLKLKKHSIFKQREK</sequence>
<evidence type="ECO:0000313" key="3">
    <source>
        <dbReference type="EMBL" id="QKF66497.1"/>
    </source>
</evidence>
<dbReference type="GO" id="GO:0016747">
    <property type="term" value="F:acyltransferase activity, transferring groups other than amino-acyl groups"/>
    <property type="evidence" value="ECO:0007669"/>
    <property type="project" value="InterPro"/>
</dbReference>
<keyword evidence="4" id="KW-1185">Reference proteome</keyword>
<keyword evidence="1" id="KW-1133">Transmembrane helix</keyword>
<feature type="transmembrane region" description="Helical" evidence="1">
    <location>
        <begin position="44"/>
        <end position="66"/>
    </location>
</feature>
<evidence type="ECO:0000259" key="2">
    <source>
        <dbReference type="Pfam" id="PF01757"/>
    </source>
</evidence>
<name>A0AAE7B9Y6_9BACT</name>
<dbReference type="InterPro" id="IPR050879">
    <property type="entry name" value="Acyltransferase_3"/>
</dbReference>
<feature type="transmembrane region" description="Helical" evidence="1">
    <location>
        <begin position="250"/>
        <end position="271"/>
    </location>
</feature>
<dbReference type="GO" id="GO:0016020">
    <property type="term" value="C:membrane"/>
    <property type="evidence" value="ECO:0007669"/>
    <property type="project" value="TreeGrafter"/>
</dbReference>
<evidence type="ECO:0000313" key="4">
    <source>
        <dbReference type="Proteomes" id="UP000503482"/>
    </source>
</evidence>
<dbReference type="Proteomes" id="UP000503482">
    <property type="component" value="Chromosome"/>
</dbReference>
<proteinExistence type="predicted"/>
<dbReference type="GO" id="GO:0000271">
    <property type="term" value="P:polysaccharide biosynthetic process"/>
    <property type="evidence" value="ECO:0007669"/>
    <property type="project" value="TreeGrafter"/>
</dbReference>
<protein>
    <submittedName>
        <fullName evidence="3">Membrane protein</fullName>
    </submittedName>
</protein>
<dbReference type="KEGG" id="avp:AVENP_0938"/>
<dbReference type="EMBL" id="CP053840">
    <property type="protein sequence ID" value="QKF66497.1"/>
    <property type="molecule type" value="Genomic_DNA"/>
</dbReference>
<dbReference type="InterPro" id="IPR002656">
    <property type="entry name" value="Acyl_transf_3_dom"/>
</dbReference>
<keyword evidence="1" id="KW-0812">Transmembrane</keyword>
<feature type="transmembrane region" description="Helical" evidence="1">
    <location>
        <begin position="310"/>
        <end position="329"/>
    </location>
</feature>
<dbReference type="Pfam" id="PF01757">
    <property type="entry name" value="Acyl_transf_3"/>
    <property type="match status" value="1"/>
</dbReference>